<evidence type="ECO:0008006" key="3">
    <source>
        <dbReference type="Google" id="ProtNLM"/>
    </source>
</evidence>
<gene>
    <name evidence="1" type="ORF">ACFODW_15895</name>
</gene>
<evidence type="ECO:0000313" key="2">
    <source>
        <dbReference type="Proteomes" id="UP001595387"/>
    </source>
</evidence>
<protein>
    <recommendedName>
        <fullName evidence="3">Spore coat protein</fullName>
    </recommendedName>
</protein>
<name>A0ABV7AAS9_9BACI</name>
<proteinExistence type="predicted"/>
<dbReference type="EMBL" id="JBHRRZ010000039">
    <property type="protein sequence ID" value="MFC2949805.1"/>
    <property type="molecule type" value="Genomic_DNA"/>
</dbReference>
<sequence length="69" mass="7790">MQNKLGVHESLELQELLSFKSLCLTKASLMRGLVSDDHLKAIMQQDADMHVRHLQALRDNLTEGEVSSE</sequence>
<dbReference type="RefSeq" id="WP_390307775.1">
    <property type="nucleotide sequence ID" value="NZ_JBHRRZ010000039.1"/>
</dbReference>
<evidence type="ECO:0000313" key="1">
    <source>
        <dbReference type="EMBL" id="MFC2949805.1"/>
    </source>
</evidence>
<comment type="caution">
    <text evidence="1">The sequence shown here is derived from an EMBL/GenBank/DDBJ whole genome shotgun (WGS) entry which is preliminary data.</text>
</comment>
<organism evidence="1 2">
    <name type="scientific">Virgibacillus sediminis</name>
    <dbReference type="NCBI Taxonomy" id="202260"/>
    <lineage>
        <taxon>Bacteria</taxon>
        <taxon>Bacillati</taxon>
        <taxon>Bacillota</taxon>
        <taxon>Bacilli</taxon>
        <taxon>Bacillales</taxon>
        <taxon>Bacillaceae</taxon>
        <taxon>Virgibacillus</taxon>
    </lineage>
</organism>
<keyword evidence="2" id="KW-1185">Reference proteome</keyword>
<reference evidence="2" key="1">
    <citation type="journal article" date="2019" name="Int. J. Syst. Evol. Microbiol.">
        <title>The Global Catalogue of Microorganisms (GCM) 10K type strain sequencing project: providing services to taxonomists for standard genome sequencing and annotation.</title>
        <authorList>
            <consortium name="The Broad Institute Genomics Platform"/>
            <consortium name="The Broad Institute Genome Sequencing Center for Infectious Disease"/>
            <person name="Wu L."/>
            <person name="Ma J."/>
        </authorList>
    </citation>
    <scope>NUCLEOTIDE SEQUENCE [LARGE SCALE GENOMIC DNA]</scope>
    <source>
        <strain evidence="2">KCTC 13193</strain>
    </source>
</reference>
<dbReference type="Proteomes" id="UP001595387">
    <property type="component" value="Unassembled WGS sequence"/>
</dbReference>
<accession>A0ABV7AAS9</accession>